<dbReference type="InterPro" id="IPR050079">
    <property type="entry name" value="DEAD_box_RNA_helicase"/>
</dbReference>
<dbReference type="InterPro" id="IPR000597">
    <property type="entry name" value="Ribosomal_uL3"/>
</dbReference>
<evidence type="ECO:0000256" key="2">
    <source>
        <dbReference type="ARBA" id="ARBA00012552"/>
    </source>
</evidence>
<keyword evidence="6" id="KW-0067">ATP-binding</keyword>
<evidence type="ECO:0000313" key="14">
    <source>
        <dbReference type="EMBL" id="CAG8648166.1"/>
    </source>
</evidence>
<sequence length="469" mass="52183">MTGFEVGSLIDCSLFQEGEKVKITGVSKGKGTAGVIKKYHFSRGRMTHGGGYPHRLIGSMGGGRGSNQGIPKGKKMPGRMGGKKTTQPAIVEKIDQASQIIFLRGAVPEKTKKNLLQTGYSQLTDIQLQVIPSALAGKDMVAQSRTGTGKTAAFLIPVCEKIEATAQLQVLILVPTRELSLQVSEEAKKLSAHKNLRVLAVYGGDPIRKQLSFLRRGADIIVGTPGRIIDHIFTQKSLRLDHLKFVVLDEVDEMISKGFLKDIEKIIKKTPEQRQTLLFSATIPPQVGNFAQRFCHNPDYITSEQQEKGAINNIQHYYIETTSTQKSHILTNFLQLNKPKSTIVFANTKRKVEQIKENLSQKNLLADYIHSGLSQARRLRVFDRFKKKQMPLLVATDVAARGLDVKDINYVVNYDFPQTQDFYIHRVGRTGRAGASGKAITFVNSPKEKGQLLSLGRQREFKVEKFINP</sequence>
<dbReference type="InterPro" id="IPR044742">
    <property type="entry name" value="DEAD/DEAH_RhlB"/>
</dbReference>
<dbReference type="InterPro" id="IPR011545">
    <property type="entry name" value="DEAD/DEAH_box_helicase_dom"/>
</dbReference>
<keyword evidence="5" id="KW-0347">Helicase</keyword>
<evidence type="ECO:0000256" key="10">
    <source>
        <dbReference type="ARBA" id="ARBA00047984"/>
    </source>
</evidence>
<comment type="caution">
    <text evidence="14">The sequence shown here is derived from an EMBL/GenBank/DDBJ whole genome shotgun (WGS) entry which is preliminary data.</text>
</comment>
<comment type="catalytic activity">
    <reaction evidence="10">
        <text>ATP + H2O = ADP + phosphate + H(+)</text>
        <dbReference type="Rhea" id="RHEA:13065"/>
        <dbReference type="ChEBI" id="CHEBI:15377"/>
        <dbReference type="ChEBI" id="CHEBI:15378"/>
        <dbReference type="ChEBI" id="CHEBI:30616"/>
        <dbReference type="ChEBI" id="CHEBI:43474"/>
        <dbReference type="ChEBI" id="CHEBI:456216"/>
        <dbReference type="EC" id="3.6.4.13"/>
    </reaction>
</comment>
<dbReference type="Pfam" id="PF00270">
    <property type="entry name" value="DEAD"/>
    <property type="match status" value="1"/>
</dbReference>
<name>A0A9N9H580_9GLOM</name>
<dbReference type="GO" id="GO:0005829">
    <property type="term" value="C:cytosol"/>
    <property type="evidence" value="ECO:0007669"/>
    <property type="project" value="TreeGrafter"/>
</dbReference>
<dbReference type="SMART" id="SM00487">
    <property type="entry name" value="DEXDc"/>
    <property type="match status" value="1"/>
</dbReference>
<dbReference type="InterPro" id="IPR009000">
    <property type="entry name" value="Transl_B-barrel_sf"/>
</dbReference>
<dbReference type="InterPro" id="IPR001650">
    <property type="entry name" value="Helicase_C-like"/>
</dbReference>
<evidence type="ECO:0000256" key="8">
    <source>
        <dbReference type="ARBA" id="ARBA00022980"/>
    </source>
</evidence>
<dbReference type="PANTHER" id="PTHR47959">
    <property type="entry name" value="ATP-DEPENDENT RNA HELICASE RHLE-RELATED"/>
    <property type="match status" value="1"/>
</dbReference>
<dbReference type="EMBL" id="CAJVPL010004493">
    <property type="protein sequence ID" value="CAG8648166.1"/>
    <property type="molecule type" value="Genomic_DNA"/>
</dbReference>
<dbReference type="SUPFAM" id="SSF52540">
    <property type="entry name" value="P-loop containing nucleoside triphosphate hydrolases"/>
    <property type="match status" value="1"/>
</dbReference>
<evidence type="ECO:0000256" key="4">
    <source>
        <dbReference type="ARBA" id="ARBA00022801"/>
    </source>
</evidence>
<dbReference type="GO" id="GO:0016787">
    <property type="term" value="F:hydrolase activity"/>
    <property type="evidence" value="ECO:0007669"/>
    <property type="project" value="UniProtKB-KW"/>
</dbReference>
<dbReference type="OrthoDB" id="10261904at2759"/>
<organism evidence="14 15">
    <name type="scientific">Ambispora gerdemannii</name>
    <dbReference type="NCBI Taxonomy" id="144530"/>
    <lineage>
        <taxon>Eukaryota</taxon>
        <taxon>Fungi</taxon>
        <taxon>Fungi incertae sedis</taxon>
        <taxon>Mucoromycota</taxon>
        <taxon>Glomeromycotina</taxon>
        <taxon>Glomeromycetes</taxon>
        <taxon>Archaeosporales</taxon>
        <taxon>Ambisporaceae</taxon>
        <taxon>Ambispora</taxon>
    </lineage>
</organism>
<evidence type="ECO:0000256" key="3">
    <source>
        <dbReference type="ARBA" id="ARBA00022741"/>
    </source>
</evidence>
<dbReference type="CDD" id="cd18787">
    <property type="entry name" value="SF2_C_DEAD"/>
    <property type="match status" value="1"/>
</dbReference>
<dbReference type="PANTHER" id="PTHR47959:SF1">
    <property type="entry name" value="ATP-DEPENDENT RNA HELICASE DBPA"/>
    <property type="match status" value="1"/>
</dbReference>
<dbReference type="GO" id="GO:0005840">
    <property type="term" value="C:ribosome"/>
    <property type="evidence" value="ECO:0007669"/>
    <property type="project" value="UniProtKB-KW"/>
</dbReference>
<feature type="domain" description="Helicase C-terminal" evidence="13">
    <location>
        <begin position="313"/>
        <end position="469"/>
    </location>
</feature>
<keyword evidence="8" id="KW-0689">Ribosomal protein</keyword>
<keyword evidence="9" id="KW-0687">Ribonucleoprotein</keyword>
<keyword evidence="4" id="KW-0378">Hydrolase</keyword>
<dbReference type="PROSITE" id="PS51192">
    <property type="entry name" value="HELICASE_ATP_BIND_1"/>
    <property type="match status" value="1"/>
</dbReference>
<dbReference type="Gene3D" id="3.40.50.300">
    <property type="entry name" value="P-loop containing nucleotide triphosphate hydrolases"/>
    <property type="match status" value="2"/>
</dbReference>
<evidence type="ECO:0000313" key="15">
    <source>
        <dbReference type="Proteomes" id="UP000789831"/>
    </source>
</evidence>
<evidence type="ECO:0000256" key="9">
    <source>
        <dbReference type="ARBA" id="ARBA00023274"/>
    </source>
</evidence>
<dbReference type="PROSITE" id="PS51194">
    <property type="entry name" value="HELICASE_CTER"/>
    <property type="match status" value="1"/>
</dbReference>
<evidence type="ECO:0000256" key="1">
    <source>
        <dbReference type="ARBA" id="ARBA00006540"/>
    </source>
</evidence>
<dbReference type="GO" id="GO:0003724">
    <property type="term" value="F:RNA helicase activity"/>
    <property type="evidence" value="ECO:0007669"/>
    <property type="project" value="UniProtKB-EC"/>
</dbReference>
<dbReference type="GO" id="GO:0003735">
    <property type="term" value="F:structural constituent of ribosome"/>
    <property type="evidence" value="ECO:0007669"/>
    <property type="project" value="InterPro"/>
</dbReference>
<evidence type="ECO:0000256" key="5">
    <source>
        <dbReference type="ARBA" id="ARBA00022806"/>
    </source>
</evidence>
<dbReference type="SUPFAM" id="SSF50447">
    <property type="entry name" value="Translation proteins"/>
    <property type="match status" value="1"/>
</dbReference>
<dbReference type="EC" id="3.6.4.13" evidence="2"/>
<dbReference type="Pfam" id="PF00271">
    <property type="entry name" value="Helicase_C"/>
    <property type="match status" value="1"/>
</dbReference>
<dbReference type="CDD" id="cd00268">
    <property type="entry name" value="DEADc"/>
    <property type="match status" value="1"/>
</dbReference>
<keyword evidence="3" id="KW-0547">Nucleotide-binding</keyword>
<gene>
    <name evidence="14" type="ORF">AGERDE_LOCUS11286</name>
</gene>
<dbReference type="InterPro" id="IPR014001">
    <property type="entry name" value="Helicase_ATP-bd"/>
</dbReference>
<keyword evidence="15" id="KW-1185">Reference proteome</keyword>
<dbReference type="GO" id="GO:1990904">
    <property type="term" value="C:ribonucleoprotein complex"/>
    <property type="evidence" value="ECO:0007669"/>
    <property type="project" value="UniProtKB-KW"/>
</dbReference>
<dbReference type="GO" id="GO:0003723">
    <property type="term" value="F:RNA binding"/>
    <property type="evidence" value="ECO:0007669"/>
    <property type="project" value="UniProtKB-KW"/>
</dbReference>
<feature type="domain" description="Helicase ATP-binding" evidence="12">
    <location>
        <begin position="131"/>
        <end position="301"/>
    </location>
</feature>
<proteinExistence type="inferred from homology"/>
<dbReference type="Pfam" id="PF00297">
    <property type="entry name" value="Ribosomal_L3"/>
    <property type="match status" value="1"/>
</dbReference>
<evidence type="ECO:0000256" key="7">
    <source>
        <dbReference type="ARBA" id="ARBA00022884"/>
    </source>
</evidence>
<dbReference type="SMART" id="SM00490">
    <property type="entry name" value="HELICc"/>
    <property type="match status" value="1"/>
</dbReference>
<reference evidence="14" key="1">
    <citation type="submission" date="2021-06" db="EMBL/GenBank/DDBJ databases">
        <authorList>
            <person name="Kallberg Y."/>
            <person name="Tangrot J."/>
            <person name="Rosling A."/>
        </authorList>
    </citation>
    <scope>NUCLEOTIDE SEQUENCE</scope>
    <source>
        <strain evidence="14">MT106</strain>
    </source>
</reference>
<keyword evidence="7" id="KW-0694">RNA-binding</keyword>
<dbReference type="GO" id="GO:0006412">
    <property type="term" value="P:translation"/>
    <property type="evidence" value="ECO:0007669"/>
    <property type="project" value="InterPro"/>
</dbReference>
<comment type="similarity">
    <text evidence="1">Belongs to the universal ribosomal protein uL3 family.</text>
</comment>
<protein>
    <recommendedName>
        <fullName evidence="2">RNA helicase</fullName>
        <ecNumber evidence="2">3.6.4.13</ecNumber>
    </recommendedName>
</protein>
<evidence type="ECO:0000259" key="12">
    <source>
        <dbReference type="PROSITE" id="PS51192"/>
    </source>
</evidence>
<dbReference type="Proteomes" id="UP000789831">
    <property type="component" value="Unassembled WGS sequence"/>
</dbReference>
<evidence type="ECO:0000256" key="11">
    <source>
        <dbReference type="SAM" id="MobiDB-lite"/>
    </source>
</evidence>
<dbReference type="GO" id="GO:0005524">
    <property type="term" value="F:ATP binding"/>
    <property type="evidence" value="ECO:0007669"/>
    <property type="project" value="UniProtKB-KW"/>
</dbReference>
<dbReference type="AlphaFoldDB" id="A0A9N9H580"/>
<evidence type="ECO:0000259" key="13">
    <source>
        <dbReference type="PROSITE" id="PS51194"/>
    </source>
</evidence>
<feature type="region of interest" description="Disordered" evidence="11">
    <location>
        <begin position="59"/>
        <end position="84"/>
    </location>
</feature>
<dbReference type="InterPro" id="IPR027417">
    <property type="entry name" value="P-loop_NTPase"/>
</dbReference>
<accession>A0A9N9H580</accession>
<evidence type="ECO:0000256" key="6">
    <source>
        <dbReference type="ARBA" id="ARBA00022840"/>
    </source>
</evidence>